<evidence type="ECO:0000313" key="2">
    <source>
        <dbReference type="Proteomes" id="UP001451571"/>
    </source>
</evidence>
<organism evidence="1 2">
    <name type="scientific">Kineothrix sedimenti</name>
    <dbReference type="NCBI Taxonomy" id="3123317"/>
    <lineage>
        <taxon>Bacteria</taxon>
        <taxon>Bacillati</taxon>
        <taxon>Bacillota</taxon>
        <taxon>Clostridia</taxon>
        <taxon>Lachnospirales</taxon>
        <taxon>Lachnospiraceae</taxon>
        <taxon>Kineothrix</taxon>
    </lineage>
</organism>
<proteinExistence type="predicted"/>
<keyword evidence="2" id="KW-1185">Reference proteome</keyword>
<dbReference type="EMBL" id="CP146256">
    <property type="protein sequence ID" value="XAH75805.1"/>
    <property type="molecule type" value="Genomic_DNA"/>
</dbReference>
<dbReference type="RefSeq" id="WP_342759379.1">
    <property type="nucleotide sequence ID" value="NZ_CP146256.1"/>
</dbReference>
<accession>A0ABZ3F0Z8</accession>
<evidence type="ECO:0000313" key="1">
    <source>
        <dbReference type="EMBL" id="XAH75805.1"/>
    </source>
</evidence>
<name>A0ABZ3F0Z8_9FIRM</name>
<sequence>MSDILNKDIQAVKLLVEQIVSAIKNHEHNYDRTFLSVVKEITVKGTVNYYTIQDESGVNRKVKCAIPNAQLTIGQSVWLKIPCGIIERMYICGIN</sequence>
<gene>
    <name evidence="1" type="ORF">V6984_08645</name>
</gene>
<dbReference type="Proteomes" id="UP001451571">
    <property type="component" value="Chromosome"/>
</dbReference>
<protein>
    <submittedName>
        <fullName evidence="1">Uncharacterized protein</fullName>
    </submittedName>
</protein>
<reference evidence="1 2" key="1">
    <citation type="submission" date="2024-02" db="EMBL/GenBank/DDBJ databases">
        <title>Bacterial strain from lacustrine sediment.</title>
        <authorList>
            <person name="Petit C."/>
            <person name="Fadhlaoui K."/>
        </authorList>
    </citation>
    <scope>NUCLEOTIDE SEQUENCE [LARGE SCALE GENOMIC DNA]</scope>
    <source>
        <strain evidence="1 2">IPX-CK</strain>
    </source>
</reference>